<keyword evidence="3" id="KW-1185">Reference proteome</keyword>
<organism evidence="2 3">
    <name type="scientific">Naegleria fowleri</name>
    <name type="common">Brain eating amoeba</name>
    <dbReference type="NCBI Taxonomy" id="5763"/>
    <lineage>
        <taxon>Eukaryota</taxon>
        <taxon>Discoba</taxon>
        <taxon>Heterolobosea</taxon>
        <taxon>Tetramitia</taxon>
        <taxon>Eutetramitia</taxon>
        <taxon>Vahlkampfiidae</taxon>
        <taxon>Naegleria</taxon>
    </lineage>
</organism>
<sequence>MKRLVEGLLSSLMLISLCTIMIEVQMIHSWDLLFNKRGGGAEVADRSVLTSAVGSSLHATSQSPVIHESHNGLSSVHHHHHLHCKETMKKRMMAIARKDRSQVEFVKSKFISGQWLWGDFTYIDFPKSTNKRSGVVYTLHAYDGNELHITGYFDDYSSRLTDCMTLSNNERSNYHLCDLEIKKTNQENTPDQKSKQLVCIRFEQDQGVKLAIHLNPLDCFSSTIDFAPTLVGDKSSATPSDSGSTSNTIAAVYIAPGQTSSRIRDFIVVLGASCAFVCGFVILCSVACGVELYYRSYRKRRHEKLAATEHKMEGVMLLDLLNQSTLSQYYGSDQNC</sequence>
<keyword evidence="1" id="KW-1133">Transmembrane helix</keyword>
<dbReference type="GeneID" id="68112239"/>
<feature type="transmembrane region" description="Helical" evidence="1">
    <location>
        <begin position="266"/>
        <end position="294"/>
    </location>
</feature>
<evidence type="ECO:0000313" key="2">
    <source>
        <dbReference type="EMBL" id="KAF0975694.1"/>
    </source>
</evidence>
<name>A0A6A5BNM3_NAEFO</name>
<dbReference type="VEuPathDB" id="AmoebaDB:FDP41_005021"/>
<accession>A0A6A5BNM3</accession>
<evidence type="ECO:0000256" key="1">
    <source>
        <dbReference type="SAM" id="Phobius"/>
    </source>
</evidence>
<dbReference type="VEuPathDB" id="AmoebaDB:NfTy_051080"/>
<dbReference type="VEuPathDB" id="AmoebaDB:NF0056270"/>
<proteinExistence type="predicted"/>
<gene>
    <name evidence="2" type="ORF">FDP41_005021</name>
</gene>
<keyword evidence="1" id="KW-0472">Membrane</keyword>
<protein>
    <submittedName>
        <fullName evidence="2">Uncharacterized protein</fullName>
    </submittedName>
</protein>
<dbReference type="AlphaFoldDB" id="A0A6A5BNM3"/>
<dbReference type="OrthoDB" id="10425068at2759"/>
<reference evidence="2 3" key="1">
    <citation type="journal article" date="2019" name="Sci. Rep.">
        <title>Nanopore sequencing improves the draft genome of the human pathogenic amoeba Naegleria fowleri.</title>
        <authorList>
            <person name="Liechti N."/>
            <person name="Schurch N."/>
            <person name="Bruggmann R."/>
            <person name="Wittwer M."/>
        </authorList>
    </citation>
    <scope>NUCLEOTIDE SEQUENCE [LARGE SCALE GENOMIC DNA]</scope>
    <source>
        <strain evidence="2 3">ATCC 30894</strain>
    </source>
</reference>
<keyword evidence="1" id="KW-0812">Transmembrane</keyword>
<dbReference type="Proteomes" id="UP000444721">
    <property type="component" value="Unassembled WGS sequence"/>
</dbReference>
<comment type="caution">
    <text evidence="2">The sequence shown here is derived from an EMBL/GenBank/DDBJ whole genome shotgun (WGS) entry which is preliminary data.</text>
</comment>
<evidence type="ECO:0000313" key="3">
    <source>
        <dbReference type="Proteomes" id="UP000444721"/>
    </source>
</evidence>
<dbReference type="RefSeq" id="XP_044560407.1">
    <property type="nucleotide sequence ID" value="XM_044708501.1"/>
</dbReference>
<dbReference type="EMBL" id="VFQX01000043">
    <property type="protein sequence ID" value="KAF0975694.1"/>
    <property type="molecule type" value="Genomic_DNA"/>
</dbReference>